<evidence type="ECO:0000256" key="4">
    <source>
        <dbReference type="ARBA" id="ARBA00022989"/>
    </source>
</evidence>
<feature type="transmembrane region" description="Helical" evidence="7">
    <location>
        <begin position="599"/>
        <end position="617"/>
    </location>
</feature>
<keyword evidence="3 7" id="KW-0812">Transmembrane</keyword>
<feature type="region of interest" description="Disordered" evidence="6">
    <location>
        <begin position="415"/>
        <end position="445"/>
    </location>
</feature>
<dbReference type="PANTHER" id="PTHR43478:SF1">
    <property type="entry name" value="NA+_H+ ANTIPORTER NHAC-LIKE C-TERMINAL DOMAIN-CONTAINING PROTEIN"/>
    <property type="match status" value="1"/>
</dbReference>
<feature type="transmembrane region" description="Helical" evidence="7">
    <location>
        <begin position="311"/>
        <end position="335"/>
    </location>
</feature>
<evidence type="ECO:0000256" key="6">
    <source>
        <dbReference type="SAM" id="MobiDB-lite"/>
    </source>
</evidence>
<organism evidence="10 11">
    <name type="scientific">Thecamonas trahens ATCC 50062</name>
    <dbReference type="NCBI Taxonomy" id="461836"/>
    <lineage>
        <taxon>Eukaryota</taxon>
        <taxon>Apusozoa</taxon>
        <taxon>Apusomonadida</taxon>
        <taxon>Apusomonadidae</taxon>
        <taxon>Thecamonas</taxon>
    </lineage>
</organism>
<dbReference type="STRING" id="461836.A0A0L0DM72"/>
<dbReference type="Pfam" id="PF03553">
    <property type="entry name" value="Na_H_antiporter"/>
    <property type="match status" value="2"/>
</dbReference>
<feature type="compositionally biased region" description="Low complexity" evidence="6">
    <location>
        <begin position="424"/>
        <end position="433"/>
    </location>
</feature>
<evidence type="ECO:0000313" key="11">
    <source>
        <dbReference type="Proteomes" id="UP000054408"/>
    </source>
</evidence>
<feature type="transmembrane region" description="Helical" evidence="7">
    <location>
        <begin position="270"/>
        <end position="291"/>
    </location>
</feature>
<dbReference type="AlphaFoldDB" id="A0A0L0DM72"/>
<feature type="transmembrane region" description="Helical" evidence="7">
    <location>
        <begin position="185"/>
        <end position="208"/>
    </location>
</feature>
<dbReference type="PANTHER" id="PTHR43478">
    <property type="entry name" value="NA+/H+ ANTIPORTER-RELATED"/>
    <property type="match status" value="1"/>
</dbReference>
<dbReference type="InterPro" id="IPR018461">
    <property type="entry name" value="Na/H_Antiport_NhaC-like_C"/>
</dbReference>
<feature type="transmembrane region" description="Helical" evidence="7">
    <location>
        <begin position="505"/>
        <end position="530"/>
    </location>
</feature>
<evidence type="ECO:0000256" key="8">
    <source>
        <dbReference type="SAM" id="SignalP"/>
    </source>
</evidence>
<dbReference type="Proteomes" id="UP000054408">
    <property type="component" value="Unassembled WGS sequence"/>
</dbReference>
<evidence type="ECO:0000256" key="2">
    <source>
        <dbReference type="ARBA" id="ARBA00022475"/>
    </source>
</evidence>
<feature type="transmembrane region" description="Helical" evidence="7">
    <location>
        <begin position="228"/>
        <end position="249"/>
    </location>
</feature>
<feature type="transmembrane region" description="Helical" evidence="7">
    <location>
        <begin position="542"/>
        <end position="561"/>
    </location>
</feature>
<keyword evidence="4 7" id="KW-1133">Transmembrane helix</keyword>
<keyword evidence="8" id="KW-0732">Signal</keyword>
<feature type="transmembrane region" description="Helical" evidence="7">
    <location>
        <begin position="695"/>
        <end position="716"/>
    </location>
</feature>
<feature type="chain" id="PRO_5005537643" evidence="8">
    <location>
        <begin position="19"/>
        <end position="767"/>
    </location>
</feature>
<evidence type="ECO:0000256" key="7">
    <source>
        <dbReference type="SAM" id="Phobius"/>
    </source>
</evidence>
<evidence type="ECO:0000256" key="5">
    <source>
        <dbReference type="ARBA" id="ARBA00023136"/>
    </source>
</evidence>
<evidence type="ECO:0000256" key="3">
    <source>
        <dbReference type="ARBA" id="ARBA00022692"/>
    </source>
</evidence>
<comment type="subcellular location">
    <subcellularLocation>
        <location evidence="1">Cell membrane</location>
        <topology evidence="1">Multi-pass membrane protein</topology>
    </subcellularLocation>
</comment>
<protein>
    <submittedName>
        <fullName evidence="10">NhaC Na:H antiporter family protein</fullName>
    </submittedName>
</protein>
<name>A0A0L0DM72_THETB</name>
<gene>
    <name evidence="10" type="ORF">AMSG_08045</name>
</gene>
<keyword evidence="11" id="KW-1185">Reference proteome</keyword>
<accession>A0A0L0DM72</accession>
<dbReference type="OMA" id="TWNMSIV"/>
<reference evidence="10 11" key="1">
    <citation type="submission" date="2010-05" db="EMBL/GenBank/DDBJ databases">
        <title>The Genome Sequence of Thecamonas trahens ATCC 50062.</title>
        <authorList>
            <consortium name="The Broad Institute Genome Sequencing Platform"/>
            <person name="Russ C."/>
            <person name="Cuomo C."/>
            <person name="Shea T."/>
            <person name="Young S.K."/>
            <person name="Zeng Q."/>
            <person name="Koehrsen M."/>
            <person name="Haas B."/>
            <person name="Borodovsky M."/>
            <person name="Guigo R."/>
            <person name="Alvarado L."/>
            <person name="Berlin A."/>
            <person name="Bochicchio J."/>
            <person name="Borenstein D."/>
            <person name="Chapman S."/>
            <person name="Chen Z."/>
            <person name="Freedman E."/>
            <person name="Gellesch M."/>
            <person name="Goldberg J."/>
            <person name="Griggs A."/>
            <person name="Gujja S."/>
            <person name="Heilman E."/>
            <person name="Heiman D."/>
            <person name="Hepburn T."/>
            <person name="Howarth C."/>
            <person name="Jen D."/>
            <person name="Larson L."/>
            <person name="Mehta T."/>
            <person name="Park D."/>
            <person name="Pearson M."/>
            <person name="Roberts A."/>
            <person name="Saif S."/>
            <person name="Shenoy N."/>
            <person name="Sisk P."/>
            <person name="Stolte C."/>
            <person name="Sykes S."/>
            <person name="Thomson T."/>
            <person name="Walk T."/>
            <person name="White J."/>
            <person name="Yandava C."/>
            <person name="Burger G."/>
            <person name="Gray M.W."/>
            <person name="Holland P.W.H."/>
            <person name="King N."/>
            <person name="Lang F.B.F."/>
            <person name="Roger A.J."/>
            <person name="Ruiz-Trillo I."/>
            <person name="Lander E."/>
            <person name="Nusbaum C."/>
        </authorList>
    </citation>
    <scope>NUCLEOTIDE SEQUENCE [LARGE SCALE GENOMIC DNA]</scope>
    <source>
        <strain evidence="10 11">ATCC 50062</strain>
    </source>
</reference>
<feature type="compositionally biased region" description="Gly residues" evidence="6">
    <location>
        <begin position="434"/>
        <end position="444"/>
    </location>
</feature>
<feature type="transmembrane region" description="Helical" evidence="7">
    <location>
        <begin position="137"/>
        <end position="164"/>
    </location>
</feature>
<dbReference type="GO" id="GO:0005886">
    <property type="term" value="C:plasma membrane"/>
    <property type="evidence" value="ECO:0007669"/>
    <property type="project" value="UniProtKB-SubCell"/>
</dbReference>
<sequence length="767" mass="81593">MACLLLASAAWATKTVSCDQGSGMLLPEVMLTHIRVKPQLVLTPYYNNSLWASNLTISQRIHTPSHGWRPWVVGHVATELANGTRVLDHDVPSFVVNSAGMVRLEVIVRAAGSTDSLCGFTTIRRVLPGWVSVLPPMLTTVVAIAFRQVLLALFSGVWLAAFLLNRLDPLEGLLRSADTYWVQAIEGSGHPGVILFTFFLGGCIGIVSKMGGTLGLAKVVTKLTKSSFSAKVCTLAMGLVIFFDDYSSILIVGSTMKPILSRLAVSPAKFAFLIHVMGACLASFAPVSSWVGVEVGYIQTQYEQLGLDGDAFVIFLQTIPYRFFPVLMIVFVWILTLMRRDFGPMLALEEDALAEQEAVSRRRTDSSMSMASSRRGMSINSAKYALRSGEVGGGLGYSTTGDPILVRGLSSNETSMRVGDEPRLLSGASSDSGSGDGAGAGDGGALAPKPGAPQRWFNAAIPFGIIIVVTFVGMYLDGYYTLRGEKNPPPRTLVNIFSNANSIDALLWASLLGTMAALFLALLQCILTLSEAMEAWVEGVKDILEAIIILLLAWALGGVIFDLQTAAFLSEICNGIPVGILPLIITLTAFLMSFATGSAFGTMGILFPLVVPLAYTLSTKSTAHAASNVVLQSVSSVLSGAVFGNVIAPIADNSVLACMVSGADIPLHISSMALYVGIVSVVSLLGGTIPCGLGWYPSWVGLLICTAILIGIVFVFGKVPSVDRGMARISERTALLSGAVAESGGVDFYETDVPQKRRIFCPCWRSK</sequence>
<dbReference type="EMBL" id="GL349473">
    <property type="protein sequence ID" value="KNC52488.1"/>
    <property type="molecule type" value="Genomic_DNA"/>
</dbReference>
<proteinExistence type="predicted"/>
<keyword evidence="5 7" id="KW-0472">Membrane</keyword>
<evidence type="ECO:0000259" key="9">
    <source>
        <dbReference type="Pfam" id="PF03553"/>
    </source>
</evidence>
<dbReference type="eggNOG" id="ENOG502QWQB">
    <property type="taxonomic scope" value="Eukaryota"/>
</dbReference>
<dbReference type="GeneID" id="25566826"/>
<dbReference type="OrthoDB" id="5593520at2759"/>
<feature type="domain" description="Na+/H+ antiporter NhaC-like C-terminal" evidence="9">
    <location>
        <begin position="493"/>
        <end position="683"/>
    </location>
</feature>
<feature type="transmembrane region" description="Helical" evidence="7">
    <location>
        <begin position="456"/>
        <end position="476"/>
    </location>
</feature>
<feature type="transmembrane region" description="Helical" evidence="7">
    <location>
        <begin position="672"/>
        <end position="689"/>
    </location>
</feature>
<keyword evidence="2" id="KW-1003">Cell membrane</keyword>
<evidence type="ECO:0000256" key="1">
    <source>
        <dbReference type="ARBA" id="ARBA00004651"/>
    </source>
</evidence>
<evidence type="ECO:0000313" key="10">
    <source>
        <dbReference type="EMBL" id="KNC52488.1"/>
    </source>
</evidence>
<feature type="transmembrane region" description="Helical" evidence="7">
    <location>
        <begin position="629"/>
        <end position="651"/>
    </location>
</feature>
<feature type="domain" description="Na+/H+ antiporter NhaC-like C-terminal" evidence="9">
    <location>
        <begin position="282"/>
        <end position="358"/>
    </location>
</feature>
<feature type="signal peptide" evidence="8">
    <location>
        <begin position="1"/>
        <end position="18"/>
    </location>
</feature>
<dbReference type="RefSeq" id="XP_013755285.1">
    <property type="nucleotide sequence ID" value="XM_013899831.1"/>
</dbReference>